<organism evidence="2 3">
    <name type="scientific">Henosepilachna vigintioctopunctata</name>
    <dbReference type="NCBI Taxonomy" id="420089"/>
    <lineage>
        <taxon>Eukaryota</taxon>
        <taxon>Metazoa</taxon>
        <taxon>Ecdysozoa</taxon>
        <taxon>Arthropoda</taxon>
        <taxon>Hexapoda</taxon>
        <taxon>Insecta</taxon>
        <taxon>Pterygota</taxon>
        <taxon>Neoptera</taxon>
        <taxon>Endopterygota</taxon>
        <taxon>Coleoptera</taxon>
        <taxon>Polyphaga</taxon>
        <taxon>Cucujiformia</taxon>
        <taxon>Coccinelloidea</taxon>
        <taxon>Coccinellidae</taxon>
        <taxon>Epilachninae</taxon>
        <taxon>Epilachnini</taxon>
        <taxon>Henosepilachna</taxon>
    </lineage>
</organism>
<evidence type="ECO:0000313" key="3">
    <source>
        <dbReference type="Proteomes" id="UP001431783"/>
    </source>
</evidence>
<name>A0AAW1V6R8_9CUCU</name>
<feature type="domain" description="EB" evidence="1">
    <location>
        <begin position="67"/>
        <end position="119"/>
    </location>
</feature>
<dbReference type="AlphaFoldDB" id="A0AAW1V6R8"/>
<dbReference type="InterPro" id="IPR006149">
    <property type="entry name" value="EB_dom"/>
</dbReference>
<sequence>MHSFKKLCTDFENLNSKDFIAKHPDVFDVDVDLGKPCQLFGECSLVTNAGCVNSNCQCDNNYISNGTASSNKCVQDILLNEVCSKHSDCHQPGAGPSRMECVVGVCKCKSPYLEESGICLSSSTSVVFFKSVMLFLGTIFLIK</sequence>
<keyword evidence="3" id="KW-1185">Reference proteome</keyword>
<comment type="caution">
    <text evidence="2">The sequence shown here is derived from an EMBL/GenBank/DDBJ whole genome shotgun (WGS) entry which is preliminary data.</text>
</comment>
<dbReference type="Pfam" id="PF01683">
    <property type="entry name" value="EB"/>
    <property type="match status" value="1"/>
</dbReference>
<accession>A0AAW1V6R8</accession>
<gene>
    <name evidence="2" type="ORF">WA026_023385</name>
</gene>
<protein>
    <recommendedName>
        <fullName evidence="1">EB domain-containing protein</fullName>
    </recommendedName>
</protein>
<evidence type="ECO:0000259" key="1">
    <source>
        <dbReference type="Pfam" id="PF01683"/>
    </source>
</evidence>
<evidence type="ECO:0000313" key="2">
    <source>
        <dbReference type="EMBL" id="KAK9887579.1"/>
    </source>
</evidence>
<proteinExistence type="predicted"/>
<dbReference type="EMBL" id="JARQZJ010000114">
    <property type="protein sequence ID" value="KAK9887579.1"/>
    <property type="molecule type" value="Genomic_DNA"/>
</dbReference>
<reference evidence="2 3" key="1">
    <citation type="submission" date="2023-03" db="EMBL/GenBank/DDBJ databases">
        <title>Genome insight into feeding habits of ladybird beetles.</title>
        <authorList>
            <person name="Li H.-S."/>
            <person name="Huang Y.-H."/>
            <person name="Pang H."/>
        </authorList>
    </citation>
    <scope>NUCLEOTIDE SEQUENCE [LARGE SCALE GENOMIC DNA]</scope>
    <source>
        <strain evidence="2">SYSU_2023b</strain>
        <tissue evidence="2">Whole body</tissue>
    </source>
</reference>
<dbReference type="Proteomes" id="UP001431783">
    <property type="component" value="Unassembled WGS sequence"/>
</dbReference>